<proteinExistence type="predicted"/>
<feature type="domain" description="DUF4431" evidence="2">
    <location>
        <begin position="172"/>
        <end position="216"/>
    </location>
</feature>
<evidence type="ECO:0000313" key="4">
    <source>
        <dbReference type="Proteomes" id="UP000650477"/>
    </source>
</evidence>
<sequence length="228" mass="25807">MKRVVVISCLLFSSASFAVSFDCSKAQSKTEKLVCDSPSLSQADDELYADYLQVKKITGNSDEFRKIVRENRKLRLQNCDTEACQLEWYKKSSVLFRNIADSKNPASAQICYEDGQQVTLTGTLKRVVFPGPPNYESVEEGDEPEPYWVLFTKEPLTCIKDSPDWGSNDQFQLIVRGDFYSKNQRYLNQQVSVTGEMFYAETGHHHTPVLIDVTAIKGVKVISPSDNH</sequence>
<dbReference type="EMBL" id="PKLF01000002">
    <property type="protein sequence ID" value="MBE8611241.1"/>
    <property type="molecule type" value="Genomic_DNA"/>
</dbReference>
<feature type="chain" id="PRO_5034915810" description="DUF4431 domain-containing protein" evidence="1">
    <location>
        <begin position="19"/>
        <end position="228"/>
    </location>
</feature>
<protein>
    <recommendedName>
        <fullName evidence="2">DUF4431 domain-containing protein</fullName>
    </recommendedName>
</protein>
<gene>
    <name evidence="3" type="ORF">CYG68_02205</name>
</gene>
<evidence type="ECO:0000313" key="3">
    <source>
        <dbReference type="EMBL" id="MBE8611241.1"/>
    </source>
</evidence>
<organism evidence="3 4">
    <name type="scientific">Morganella morganii</name>
    <name type="common">Proteus morganii</name>
    <dbReference type="NCBI Taxonomy" id="582"/>
    <lineage>
        <taxon>Bacteria</taxon>
        <taxon>Pseudomonadati</taxon>
        <taxon>Pseudomonadota</taxon>
        <taxon>Gammaproteobacteria</taxon>
        <taxon>Enterobacterales</taxon>
        <taxon>Morganellaceae</taxon>
        <taxon>Morganella</taxon>
    </lineage>
</organism>
<accession>A0A8I0PZI8</accession>
<feature type="signal peptide" evidence="1">
    <location>
        <begin position="1"/>
        <end position="18"/>
    </location>
</feature>
<dbReference type="AlphaFoldDB" id="A0A8I0PZI8"/>
<comment type="caution">
    <text evidence="3">The sequence shown here is derived from an EMBL/GenBank/DDBJ whole genome shotgun (WGS) entry which is preliminary data.</text>
</comment>
<dbReference type="Proteomes" id="UP000650477">
    <property type="component" value="Unassembled WGS sequence"/>
</dbReference>
<dbReference type="InterPro" id="IPR027826">
    <property type="entry name" value="DUF4431"/>
</dbReference>
<dbReference type="Pfam" id="PF14485">
    <property type="entry name" value="DUF4431"/>
    <property type="match status" value="1"/>
</dbReference>
<evidence type="ECO:0000259" key="2">
    <source>
        <dbReference type="Pfam" id="PF14485"/>
    </source>
</evidence>
<reference evidence="3" key="1">
    <citation type="submission" date="2017-12" db="EMBL/GenBank/DDBJ databases">
        <title>Genome sequencing and analysis.</title>
        <authorList>
            <person name="Huang Y.-T."/>
        </authorList>
    </citation>
    <scope>NUCLEOTIDE SEQUENCE</scope>
    <source>
        <strain evidence="3">VGH116</strain>
    </source>
</reference>
<evidence type="ECO:0000256" key="1">
    <source>
        <dbReference type="SAM" id="SignalP"/>
    </source>
</evidence>
<name>A0A8I0PZI8_MORMO</name>
<keyword evidence="1" id="KW-0732">Signal</keyword>